<evidence type="ECO:0008006" key="4">
    <source>
        <dbReference type="Google" id="ProtNLM"/>
    </source>
</evidence>
<feature type="chain" id="PRO_5019394778" description="Beta-lactamase-inhibitor-like PepSY-like domain-containing protein" evidence="1">
    <location>
        <begin position="24"/>
        <end position="163"/>
    </location>
</feature>
<dbReference type="RefSeq" id="WP_118483294.1">
    <property type="nucleotide sequence ID" value="NZ_CAUBDS010000035.1"/>
</dbReference>
<name>A0A412GVG8_9BACT</name>
<keyword evidence="1" id="KW-0732">Signal</keyword>
<evidence type="ECO:0000256" key="1">
    <source>
        <dbReference type="SAM" id="SignalP"/>
    </source>
</evidence>
<comment type="caution">
    <text evidence="2">The sequence shown here is derived from an EMBL/GenBank/DDBJ whole genome shotgun (WGS) entry which is preliminary data.</text>
</comment>
<sequence>MKTLKITFVMLMTALFLVLPSCSKDDVNVTLTPSEEVVNAFQQKYPDVKNVKWEILVGAYEAEFIYSGTYSENGQHIVLDKVEAQAYITQGGKWIRSEFDVTKDYQDSSSLVVPRAVRETIAAKGKKVDDVKLFDWSDRNDYFYVEFDEPDSELLINFDGTLY</sequence>
<protein>
    <recommendedName>
        <fullName evidence="4">Beta-lactamase-inhibitor-like PepSY-like domain-containing protein</fullName>
    </recommendedName>
</protein>
<dbReference type="Gene3D" id="3.10.450.360">
    <property type="match status" value="1"/>
</dbReference>
<proteinExistence type="predicted"/>
<evidence type="ECO:0000313" key="3">
    <source>
        <dbReference type="Proteomes" id="UP000285864"/>
    </source>
</evidence>
<accession>A0A412GVG8</accession>
<reference evidence="2 3" key="1">
    <citation type="submission" date="2018-08" db="EMBL/GenBank/DDBJ databases">
        <title>A genome reference for cultivated species of the human gut microbiota.</title>
        <authorList>
            <person name="Zou Y."/>
            <person name="Xue W."/>
            <person name="Luo G."/>
        </authorList>
    </citation>
    <scope>NUCLEOTIDE SEQUENCE [LARGE SCALE GENOMIC DNA]</scope>
    <source>
        <strain evidence="2 3">AF24-2</strain>
    </source>
</reference>
<dbReference type="EMBL" id="QRUU01000009">
    <property type="protein sequence ID" value="RGR98848.1"/>
    <property type="molecule type" value="Genomic_DNA"/>
</dbReference>
<dbReference type="AlphaFoldDB" id="A0A412GVG8"/>
<dbReference type="Proteomes" id="UP000285864">
    <property type="component" value="Unassembled WGS sequence"/>
</dbReference>
<gene>
    <name evidence="2" type="ORF">DWY20_03290</name>
</gene>
<keyword evidence="3" id="KW-1185">Reference proteome</keyword>
<evidence type="ECO:0000313" key="2">
    <source>
        <dbReference type="EMBL" id="RGR98848.1"/>
    </source>
</evidence>
<organism evidence="2 3">
    <name type="scientific">Phocaeicola coprocola</name>
    <dbReference type="NCBI Taxonomy" id="310298"/>
    <lineage>
        <taxon>Bacteria</taxon>
        <taxon>Pseudomonadati</taxon>
        <taxon>Bacteroidota</taxon>
        <taxon>Bacteroidia</taxon>
        <taxon>Bacteroidales</taxon>
        <taxon>Bacteroidaceae</taxon>
        <taxon>Phocaeicola</taxon>
    </lineage>
</organism>
<dbReference type="SUPFAM" id="SSF160574">
    <property type="entry name" value="BT0923-like"/>
    <property type="match status" value="1"/>
</dbReference>
<feature type="signal peptide" evidence="1">
    <location>
        <begin position="1"/>
        <end position="23"/>
    </location>
</feature>